<feature type="region of interest" description="Disordered" evidence="1">
    <location>
        <begin position="296"/>
        <end position="320"/>
    </location>
</feature>
<organism evidence="2 3">
    <name type="scientific">Diceros bicornis minor</name>
    <name type="common">South-central black rhinoceros</name>
    <dbReference type="NCBI Taxonomy" id="77932"/>
    <lineage>
        <taxon>Eukaryota</taxon>
        <taxon>Metazoa</taxon>
        <taxon>Chordata</taxon>
        <taxon>Craniata</taxon>
        <taxon>Vertebrata</taxon>
        <taxon>Euteleostomi</taxon>
        <taxon>Mammalia</taxon>
        <taxon>Eutheria</taxon>
        <taxon>Laurasiatheria</taxon>
        <taxon>Perissodactyla</taxon>
        <taxon>Rhinocerotidae</taxon>
        <taxon>Diceros</taxon>
    </lineage>
</organism>
<protein>
    <submittedName>
        <fullName evidence="2">Uncharacterized protein</fullName>
    </submittedName>
</protein>
<name>A0A7J7EGZ2_DICBM</name>
<dbReference type="GO" id="GO:0005814">
    <property type="term" value="C:centriole"/>
    <property type="evidence" value="ECO:0007669"/>
    <property type="project" value="TreeGrafter"/>
</dbReference>
<gene>
    <name evidence="2" type="ORF">HPG69_011142</name>
</gene>
<feature type="region of interest" description="Disordered" evidence="1">
    <location>
        <begin position="59"/>
        <end position="179"/>
    </location>
</feature>
<feature type="compositionally biased region" description="Basic and acidic residues" evidence="1">
    <location>
        <begin position="309"/>
        <end position="320"/>
    </location>
</feature>
<dbReference type="GO" id="GO:0046599">
    <property type="term" value="P:regulation of centriole replication"/>
    <property type="evidence" value="ECO:0007669"/>
    <property type="project" value="TreeGrafter"/>
</dbReference>
<reference evidence="2 3" key="1">
    <citation type="journal article" date="2020" name="Mol. Biol. Evol.">
        <title>Interspecific Gene Flow and the Evolution of Specialization in Black and White Rhinoceros.</title>
        <authorList>
            <person name="Moodley Y."/>
            <person name="Westbury M.V."/>
            <person name="Russo I.M."/>
            <person name="Gopalakrishnan S."/>
            <person name="Rakotoarivelo A."/>
            <person name="Olsen R.A."/>
            <person name="Prost S."/>
            <person name="Tunstall T."/>
            <person name="Ryder O.A."/>
            <person name="Dalen L."/>
            <person name="Bruford M.W."/>
        </authorList>
    </citation>
    <scope>NUCLEOTIDE SEQUENCE [LARGE SCALE GENOMIC DNA]</scope>
    <source>
        <strain evidence="2">SBR-YM</strain>
        <tissue evidence="2">Skin</tissue>
    </source>
</reference>
<dbReference type="PANTHER" id="PTHR21553:SF33">
    <property type="entry name" value="CEP295 N-TERMINAL-LIKE PROTEIN"/>
    <property type="match status" value="1"/>
</dbReference>
<evidence type="ECO:0000313" key="2">
    <source>
        <dbReference type="EMBL" id="KAF5914951.1"/>
    </source>
</evidence>
<dbReference type="EMBL" id="JACDTQ010003016">
    <property type="protein sequence ID" value="KAF5914951.1"/>
    <property type="molecule type" value="Genomic_DNA"/>
</dbReference>
<evidence type="ECO:0000256" key="1">
    <source>
        <dbReference type="SAM" id="MobiDB-lite"/>
    </source>
</evidence>
<dbReference type="GO" id="GO:0005813">
    <property type="term" value="C:centrosome"/>
    <property type="evidence" value="ECO:0007669"/>
    <property type="project" value="TreeGrafter"/>
</dbReference>
<feature type="region of interest" description="Disordered" evidence="1">
    <location>
        <begin position="198"/>
        <end position="235"/>
    </location>
</feature>
<comment type="caution">
    <text evidence="2">The sequence shown here is derived from an EMBL/GenBank/DDBJ whole genome shotgun (WGS) entry which is preliminary data.</text>
</comment>
<dbReference type="Proteomes" id="UP000551758">
    <property type="component" value="Unassembled WGS sequence"/>
</dbReference>
<feature type="compositionally biased region" description="Basic and acidic residues" evidence="1">
    <location>
        <begin position="198"/>
        <end position="209"/>
    </location>
</feature>
<feature type="compositionally biased region" description="Basic and acidic residues" evidence="1">
    <location>
        <begin position="104"/>
        <end position="118"/>
    </location>
</feature>
<sequence length="320" mass="36556">MKRNTHRAAWLSPSPDDEALLLRQKHKLLQVREKGDLALQRRQDLKWWKSQQLQHLAEELRTEWRGPQPASPRSGEAAKDHEPDLELPAQRGTARPQRAREKHRAAVREEKSCKEELMRQQPWHTRPQRRAAGLEKQGATKAVGPTPPPPSPPEKHKGKRAPSTKTSGGHRPVDPRVSKGLDVEKLLVVAGKTKDLEEREKEITREGRRQLGKGSAHLVQGLRNTSLHQSPEGRARDLEQLWPVSSTCRRGAALQASQCERGDKSKWQRELEFAFEELFNTNRKLKKHLSLYLEARPGMDQNPSEEQGFSERQERGGETQ</sequence>
<dbReference type="GO" id="GO:0005829">
    <property type="term" value="C:cytosol"/>
    <property type="evidence" value="ECO:0007669"/>
    <property type="project" value="TreeGrafter"/>
</dbReference>
<accession>A0A7J7EGZ2</accession>
<dbReference type="AlphaFoldDB" id="A0A7J7EGZ2"/>
<keyword evidence="3" id="KW-1185">Reference proteome</keyword>
<dbReference type="PANTHER" id="PTHR21553">
    <property type="entry name" value="ALMS1-RELATED"/>
    <property type="match status" value="1"/>
</dbReference>
<proteinExistence type="predicted"/>
<evidence type="ECO:0000313" key="3">
    <source>
        <dbReference type="Proteomes" id="UP000551758"/>
    </source>
</evidence>